<feature type="non-terminal residue" evidence="1">
    <location>
        <position position="68"/>
    </location>
</feature>
<sequence length="68" mass="7457">DSGSSQESVNKDWENWVVMHGTEKVAVEDVWGIGKAIGVKFNGDDANLFRVLSRKGRGRQPKVGVEGE</sequence>
<reference evidence="1 2" key="1">
    <citation type="journal article" date="2018" name="Front. Plant Sci.">
        <title>Red Clover (Trifolium pratense) and Zigzag Clover (T. medium) - A Picture of Genomic Similarities and Differences.</title>
        <authorList>
            <person name="Dluhosova J."/>
            <person name="Istvanek J."/>
            <person name="Nedelnik J."/>
            <person name="Repkova J."/>
        </authorList>
    </citation>
    <scope>NUCLEOTIDE SEQUENCE [LARGE SCALE GENOMIC DNA]</scope>
    <source>
        <strain evidence="2">cv. 10/8</strain>
        <tissue evidence="1">Leaf</tissue>
    </source>
</reference>
<accession>A0A392VWE4</accession>
<evidence type="ECO:0000313" key="1">
    <source>
        <dbReference type="EMBL" id="MCI92718.1"/>
    </source>
</evidence>
<dbReference type="EMBL" id="LXQA011308407">
    <property type="protein sequence ID" value="MCI92718.1"/>
    <property type="molecule type" value="Genomic_DNA"/>
</dbReference>
<evidence type="ECO:0000313" key="2">
    <source>
        <dbReference type="Proteomes" id="UP000265520"/>
    </source>
</evidence>
<proteinExistence type="predicted"/>
<keyword evidence="2" id="KW-1185">Reference proteome</keyword>
<feature type="non-terminal residue" evidence="1">
    <location>
        <position position="1"/>
    </location>
</feature>
<dbReference type="AlphaFoldDB" id="A0A392VWE4"/>
<dbReference type="Proteomes" id="UP000265520">
    <property type="component" value="Unassembled WGS sequence"/>
</dbReference>
<organism evidence="1 2">
    <name type="scientific">Trifolium medium</name>
    <dbReference type="NCBI Taxonomy" id="97028"/>
    <lineage>
        <taxon>Eukaryota</taxon>
        <taxon>Viridiplantae</taxon>
        <taxon>Streptophyta</taxon>
        <taxon>Embryophyta</taxon>
        <taxon>Tracheophyta</taxon>
        <taxon>Spermatophyta</taxon>
        <taxon>Magnoliopsida</taxon>
        <taxon>eudicotyledons</taxon>
        <taxon>Gunneridae</taxon>
        <taxon>Pentapetalae</taxon>
        <taxon>rosids</taxon>
        <taxon>fabids</taxon>
        <taxon>Fabales</taxon>
        <taxon>Fabaceae</taxon>
        <taxon>Papilionoideae</taxon>
        <taxon>50 kb inversion clade</taxon>
        <taxon>NPAAA clade</taxon>
        <taxon>Hologalegina</taxon>
        <taxon>IRL clade</taxon>
        <taxon>Trifolieae</taxon>
        <taxon>Trifolium</taxon>
    </lineage>
</organism>
<name>A0A392VWE4_9FABA</name>
<protein>
    <submittedName>
        <fullName evidence="1">Sulfate transporter</fullName>
    </submittedName>
</protein>
<comment type="caution">
    <text evidence="1">The sequence shown here is derived from an EMBL/GenBank/DDBJ whole genome shotgun (WGS) entry which is preliminary data.</text>
</comment>